<comment type="function">
    <text evidence="7">Serine hydrolase involved in the detoxification of formaldehyde.</text>
</comment>
<proteinExistence type="inferred from homology"/>
<dbReference type="Proteomes" id="UP000193467">
    <property type="component" value="Unassembled WGS sequence"/>
</dbReference>
<comment type="subcellular location">
    <subcellularLocation>
        <location evidence="7">Cytoplasm</location>
    </subcellularLocation>
</comment>
<evidence type="ECO:0000256" key="3">
    <source>
        <dbReference type="ARBA" id="ARBA00016774"/>
    </source>
</evidence>
<dbReference type="PANTHER" id="PTHR10061:SF0">
    <property type="entry name" value="S-FORMYLGLUTATHIONE HYDROLASE"/>
    <property type="match status" value="1"/>
</dbReference>
<organism evidence="8 9">
    <name type="scientific">Leucosporidium creatinivorum</name>
    <dbReference type="NCBI Taxonomy" id="106004"/>
    <lineage>
        <taxon>Eukaryota</taxon>
        <taxon>Fungi</taxon>
        <taxon>Dikarya</taxon>
        <taxon>Basidiomycota</taxon>
        <taxon>Pucciniomycotina</taxon>
        <taxon>Microbotryomycetes</taxon>
        <taxon>Leucosporidiales</taxon>
        <taxon>Leucosporidium</taxon>
    </lineage>
</organism>
<comment type="caution">
    <text evidence="8">The sequence shown here is derived from an EMBL/GenBank/DDBJ whole genome shotgun (WGS) entry which is preliminary data.</text>
</comment>
<feature type="active site" description="Charge relay system" evidence="6">
    <location>
        <position position="264"/>
    </location>
</feature>
<dbReference type="GO" id="GO:0046294">
    <property type="term" value="P:formaldehyde catabolic process"/>
    <property type="evidence" value="ECO:0007669"/>
    <property type="project" value="InterPro"/>
</dbReference>
<evidence type="ECO:0000313" key="9">
    <source>
        <dbReference type="Proteomes" id="UP000193467"/>
    </source>
</evidence>
<dbReference type="SUPFAM" id="SSF53474">
    <property type="entry name" value="alpha/beta-Hydrolases"/>
    <property type="match status" value="1"/>
</dbReference>
<dbReference type="InterPro" id="IPR014186">
    <property type="entry name" value="S-formylglutathione_hydrol"/>
</dbReference>
<evidence type="ECO:0000313" key="8">
    <source>
        <dbReference type="EMBL" id="ORY73104.1"/>
    </source>
</evidence>
<dbReference type="GO" id="GO:0018738">
    <property type="term" value="F:S-formylglutathione hydrolase activity"/>
    <property type="evidence" value="ECO:0007669"/>
    <property type="project" value="UniProtKB-EC"/>
</dbReference>
<dbReference type="AlphaFoldDB" id="A0A1Y2EPA5"/>
<dbReference type="NCBIfam" id="TIGR02821">
    <property type="entry name" value="fghA_ester_D"/>
    <property type="match status" value="1"/>
</dbReference>
<dbReference type="InterPro" id="IPR000801">
    <property type="entry name" value="Esterase-like"/>
</dbReference>
<dbReference type="Gene3D" id="3.40.50.1820">
    <property type="entry name" value="alpha/beta hydrolase"/>
    <property type="match status" value="1"/>
</dbReference>
<sequence length="290" mass="31382">MPLEQVSQNASFGGQLTKYKTTSQSLGGLETQFNVFLPAEAAKGPVPVLYYLAGLTCTEDTGAQKGGFLRDAAAEGIALVFPDTSPRGAGVEGEDKDWDFGTGAGFYINSTADKYSKHYNMYDFVVRELPSLLSELPINTARASIMGHSMGGHGALTLYLRTLGDKKYASASAFAPISNPVKAPWGEKAFGGYLAGGVEEGKEYDATELIKKAKGDPKILIDVGTGDQFYQQKQLLPENFIEAAKTAGFSESQVQVNLHDKYDHSYWFISTFGPAHVKFHANILKSEPKL</sequence>
<evidence type="ECO:0000256" key="1">
    <source>
        <dbReference type="ARBA" id="ARBA00005622"/>
    </source>
</evidence>
<evidence type="ECO:0000256" key="6">
    <source>
        <dbReference type="PIRSR" id="PIRSR614186-1"/>
    </source>
</evidence>
<evidence type="ECO:0000256" key="5">
    <source>
        <dbReference type="ARBA" id="ARBA00022801"/>
    </source>
</evidence>
<name>A0A1Y2EPA5_9BASI</name>
<keyword evidence="5 7" id="KW-0378">Hydrolase</keyword>
<evidence type="ECO:0000256" key="7">
    <source>
        <dbReference type="RuleBase" id="RU363068"/>
    </source>
</evidence>
<comment type="similarity">
    <text evidence="1 7">Belongs to the esterase D family.</text>
</comment>
<dbReference type="EC" id="3.1.2.12" evidence="2 7"/>
<protein>
    <recommendedName>
        <fullName evidence="3 7">S-formylglutathione hydrolase</fullName>
        <ecNumber evidence="2 7">3.1.2.12</ecNumber>
    </recommendedName>
</protein>
<gene>
    <name evidence="8" type="ORF">BCR35DRAFT_307371</name>
</gene>
<dbReference type="PANTHER" id="PTHR10061">
    <property type="entry name" value="S-FORMYLGLUTATHIONE HYDROLASE"/>
    <property type="match status" value="1"/>
</dbReference>
<dbReference type="Pfam" id="PF00756">
    <property type="entry name" value="Esterase"/>
    <property type="match status" value="1"/>
</dbReference>
<dbReference type="STRING" id="106004.A0A1Y2EPA5"/>
<dbReference type="OrthoDB" id="420518at2759"/>
<dbReference type="GO" id="GO:0052689">
    <property type="term" value="F:carboxylic ester hydrolase activity"/>
    <property type="evidence" value="ECO:0007669"/>
    <property type="project" value="UniProtKB-KW"/>
</dbReference>
<keyword evidence="7" id="KW-0963">Cytoplasm</keyword>
<feature type="active site" description="Charge relay system" evidence="6">
    <location>
        <position position="149"/>
    </location>
</feature>
<dbReference type="FunFam" id="3.40.50.1820:FF:000002">
    <property type="entry name" value="S-formylglutathione hydrolase"/>
    <property type="match status" value="1"/>
</dbReference>
<comment type="catalytic activity">
    <reaction evidence="7">
        <text>S-formylglutathione + H2O = formate + glutathione + H(+)</text>
        <dbReference type="Rhea" id="RHEA:14961"/>
        <dbReference type="ChEBI" id="CHEBI:15377"/>
        <dbReference type="ChEBI" id="CHEBI:15378"/>
        <dbReference type="ChEBI" id="CHEBI:15740"/>
        <dbReference type="ChEBI" id="CHEBI:57688"/>
        <dbReference type="ChEBI" id="CHEBI:57925"/>
        <dbReference type="EC" id="3.1.2.12"/>
    </reaction>
</comment>
<accession>A0A1Y2EPA5</accession>
<dbReference type="EMBL" id="MCGR01000048">
    <property type="protein sequence ID" value="ORY73104.1"/>
    <property type="molecule type" value="Genomic_DNA"/>
</dbReference>
<evidence type="ECO:0000256" key="2">
    <source>
        <dbReference type="ARBA" id="ARBA00012479"/>
    </source>
</evidence>
<evidence type="ECO:0000256" key="4">
    <source>
        <dbReference type="ARBA" id="ARBA00022487"/>
    </source>
</evidence>
<keyword evidence="9" id="KW-1185">Reference proteome</keyword>
<dbReference type="InterPro" id="IPR029058">
    <property type="entry name" value="AB_hydrolase_fold"/>
</dbReference>
<keyword evidence="4 7" id="KW-0719">Serine esterase</keyword>
<feature type="active site" description="Charge relay system" evidence="6">
    <location>
        <position position="227"/>
    </location>
</feature>
<reference evidence="8 9" key="1">
    <citation type="submission" date="2016-07" db="EMBL/GenBank/DDBJ databases">
        <title>Pervasive Adenine N6-methylation of Active Genes in Fungi.</title>
        <authorList>
            <consortium name="DOE Joint Genome Institute"/>
            <person name="Mondo S.J."/>
            <person name="Dannebaum R.O."/>
            <person name="Kuo R.C."/>
            <person name="Labutti K."/>
            <person name="Haridas S."/>
            <person name="Kuo A."/>
            <person name="Salamov A."/>
            <person name="Ahrendt S.R."/>
            <person name="Lipzen A."/>
            <person name="Sullivan W."/>
            <person name="Andreopoulos W.B."/>
            <person name="Clum A."/>
            <person name="Lindquist E."/>
            <person name="Daum C."/>
            <person name="Ramamoorthy G.K."/>
            <person name="Gryganskyi A."/>
            <person name="Culley D."/>
            <person name="Magnuson J.K."/>
            <person name="James T.Y."/>
            <person name="O'Malley M.A."/>
            <person name="Stajich J.E."/>
            <person name="Spatafora J.W."/>
            <person name="Visel A."/>
            <person name="Grigoriev I.V."/>
        </authorList>
    </citation>
    <scope>NUCLEOTIDE SEQUENCE [LARGE SCALE GENOMIC DNA]</scope>
    <source>
        <strain evidence="8 9">62-1032</strain>
    </source>
</reference>
<dbReference type="InParanoid" id="A0A1Y2EPA5"/>
<dbReference type="GO" id="GO:0005829">
    <property type="term" value="C:cytosol"/>
    <property type="evidence" value="ECO:0007669"/>
    <property type="project" value="TreeGrafter"/>
</dbReference>